<dbReference type="PROSITE" id="PS50893">
    <property type="entry name" value="ABC_TRANSPORTER_2"/>
    <property type="match status" value="1"/>
</dbReference>
<evidence type="ECO:0000256" key="6">
    <source>
        <dbReference type="ARBA" id="ARBA00022967"/>
    </source>
</evidence>
<gene>
    <name evidence="9" type="ORF">GOB87_14220</name>
</gene>
<accession>A0A967B729</accession>
<keyword evidence="3" id="KW-1003">Cell membrane</keyword>
<organism evidence="9 10">
    <name type="scientific">Acetobacter estunensis</name>
    <dbReference type="NCBI Taxonomy" id="104097"/>
    <lineage>
        <taxon>Bacteria</taxon>
        <taxon>Pseudomonadati</taxon>
        <taxon>Pseudomonadota</taxon>
        <taxon>Alphaproteobacteria</taxon>
        <taxon>Acetobacterales</taxon>
        <taxon>Acetobacteraceae</taxon>
        <taxon>Acetobacter</taxon>
    </lineage>
</organism>
<proteinExistence type="inferred from homology"/>
<dbReference type="PANTHER" id="PTHR42788:SF17">
    <property type="entry name" value="ALIPHATIC SULFONATES IMPORT ATP-BINDING PROTEIN SSUB"/>
    <property type="match status" value="1"/>
</dbReference>
<evidence type="ECO:0000256" key="4">
    <source>
        <dbReference type="ARBA" id="ARBA00022741"/>
    </source>
</evidence>
<dbReference type="Pfam" id="PF00005">
    <property type="entry name" value="ABC_tran"/>
    <property type="match status" value="1"/>
</dbReference>
<dbReference type="GO" id="GO:0016887">
    <property type="term" value="F:ATP hydrolysis activity"/>
    <property type="evidence" value="ECO:0007669"/>
    <property type="project" value="InterPro"/>
</dbReference>
<keyword evidence="5 9" id="KW-0067">ATP-binding</keyword>
<dbReference type="InterPro" id="IPR050166">
    <property type="entry name" value="ABC_transporter_ATP-bind"/>
</dbReference>
<keyword evidence="6" id="KW-1278">Translocase</keyword>
<dbReference type="InterPro" id="IPR003593">
    <property type="entry name" value="AAA+_ATPase"/>
</dbReference>
<keyword evidence="7" id="KW-0472">Membrane</keyword>
<evidence type="ECO:0000256" key="2">
    <source>
        <dbReference type="ARBA" id="ARBA00022448"/>
    </source>
</evidence>
<dbReference type="Proteomes" id="UP000597459">
    <property type="component" value="Unassembled WGS sequence"/>
</dbReference>
<dbReference type="PANTHER" id="PTHR42788">
    <property type="entry name" value="TAURINE IMPORT ATP-BINDING PROTEIN-RELATED"/>
    <property type="match status" value="1"/>
</dbReference>
<dbReference type="GO" id="GO:0005524">
    <property type="term" value="F:ATP binding"/>
    <property type="evidence" value="ECO:0007669"/>
    <property type="project" value="UniProtKB-KW"/>
</dbReference>
<evidence type="ECO:0000313" key="10">
    <source>
        <dbReference type="Proteomes" id="UP000597459"/>
    </source>
</evidence>
<dbReference type="Gene3D" id="3.40.50.300">
    <property type="entry name" value="P-loop containing nucleotide triphosphate hydrolases"/>
    <property type="match status" value="1"/>
</dbReference>
<dbReference type="EMBL" id="WOTH01000046">
    <property type="protein sequence ID" value="NHO55085.1"/>
    <property type="molecule type" value="Genomic_DNA"/>
</dbReference>
<keyword evidence="4" id="KW-0547">Nucleotide-binding</keyword>
<name>A0A967B729_9PROT</name>
<dbReference type="InterPro" id="IPR003439">
    <property type="entry name" value="ABC_transporter-like_ATP-bd"/>
</dbReference>
<evidence type="ECO:0000256" key="1">
    <source>
        <dbReference type="ARBA" id="ARBA00005417"/>
    </source>
</evidence>
<dbReference type="SUPFAM" id="SSF52540">
    <property type="entry name" value="P-loop containing nucleoside triphosphate hydrolases"/>
    <property type="match status" value="1"/>
</dbReference>
<reference evidence="9" key="1">
    <citation type="submission" date="2019-11" db="EMBL/GenBank/DDBJ databases">
        <title>Description of new Acetobacter species.</title>
        <authorList>
            <person name="Cleenwerck I."/>
            <person name="Sombolestani A.S."/>
        </authorList>
    </citation>
    <scope>NUCLEOTIDE SEQUENCE</scope>
    <source>
        <strain evidence="9">LMG 1626</strain>
    </source>
</reference>
<dbReference type="InterPro" id="IPR027417">
    <property type="entry name" value="P-loop_NTPase"/>
</dbReference>
<keyword evidence="2" id="KW-0813">Transport</keyword>
<evidence type="ECO:0000256" key="3">
    <source>
        <dbReference type="ARBA" id="ARBA00022475"/>
    </source>
</evidence>
<dbReference type="CDD" id="cd03293">
    <property type="entry name" value="ABC_NrtD_SsuB_transporters"/>
    <property type="match status" value="1"/>
</dbReference>
<evidence type="ECO:0000259" key="8">
    <source>
        <dbReference type="PROSITE" id="PS50893"/>
    </source>
</evidence>
<protein>
    <submittedName>
        <fullName evidence="9">ATP-binding cassette domain-containing protein</fullName>
    </submittedName>
</protein>
<evidence type="ECO:0000256" key="7">
    <source>
        <dbReference type="ARBA" id="ARBA00023136"/>
    </source>
</evidence>
<sequence length="259" mass="28926">MVTVEPRKSGEDLALHVRGVQHGYHIDGTYRPVIQEMDLRVEPGEFVALLGPSGCGKSTLLRLIAGLEKPSAGWIEVDGRSVTGPGPDRIVMFQDPTLYPWRTVRQNVALSQDISGKRDDHAVDEAIRLVGLGGFEKAWPHQLSGGMAQRTALARALVNHPRMLILDEPLGKLDALTRLTMQTELHRLWKERGFTAIMVTHDVDEALFLATRVLTLGGTNRSRILSDIRVEAPFHRHRDDPYLLGLRHEILSQLGYKDV</sequence>
<evidence type="ECO:0000256" key="5">
    <source>
        <dbReference type="ARBA" id="ARBA00022840"/>
    </source>
</evidence>
<comment type="caution">
    <text evidence="9">The sequence shown here is derived from an EMBL/GenBank/DDBJ whole genome shotgun (WGS) entry which is preliminary data.</text>
</comment>
<comment type="similarity">
    <text evidence="1">Belongs to the ABC transporter superfamily.</text>
</comment>
<dbReference type="RefSeq" id="WP_166318265.1">
    <property type="nucleotide sequence ID" value="NZ_WOTH01000046.1"/>
</dbReference>
<dbReference type="AlphaFoldDB" id="A0A967B729"/>
<evidence type="ECO:0000313" key="9">
    <source>
        <dbReference type="EMBL" id="NHO55085.1"/>
    </source>
</evidence>
<keyword evidence="10" id="KW-1185">Reference proteome</keyword>
<feature type="domain" description="ABC transporter" evidence="8">
    <location>
        <begin position="15"/>
        <end position="243"/>
    </location>
</feature>
<dbReference type="SMART" id="SM00382">
    <property type="entry name" value="AAA"/>
    <property type="match status" value="1"/>
</dbReference>